<evidence type="ECO:0000313" key="1">
    <source>
        <dbReference type="EMBL" id="JAH23790.1"/>
    </source>
</evidence>
<sequence length="43" mass="4774">MTEANCHRTDSTFSTMMKMTTNNGLTAKMSSESQFQCSGFDES</sequence>
<reference evidence="1" key="2">
    <citation type="journal article" date="2015" name="Fish Shellfish Immunol.">
        <title>Early steps in the European eel (Anguilla anguilla)-Vibrio vulnificus interaction in the gills: Role of the RtxA13 toxin.</title>
        <authorList>
            <person name="Callol A."/>
            <person name="Pajuelo D."/>
            <person name="Ebbesson L."/>
            <person name="Teles M."/>
            <person name="MacKenzie S."/>
            <person name="Amaro C."/>
        </authorList>
    </citation>
    <scope>NUCLEOTIDE SEQUENCE</scope>
</reference>
<dbReference type="EMBL" id="GBXM01084787">
    <property type="protein sequence ID" value="JAH23790.1"/>
    <property type="molecule type" value="Transcribed_RNA"/>
</dbReference>
<organism evidence="1">
    <name type="scientific">Anguilla anguilla</name>
    <name type="common">European freshwater eel</name>
    <name type="synonym">Muraena anguilla</name>
    <dbReference type="NCBI Taxonomy" id="7936"/>
    <lineage>
        <taxon>Eukaryota</taxon>
        <taxon>Metazoa</taxon>
        <taxon>Chordata</taxon>
        <taxon>Craniata</taxon>
        <taxon>Vertebrata</taxon>
        <taxon>Euteleostomi</taxon>
        <taxon>Actinopterygii</taxon>
        <taxon>Neopterygii</taxon>
        <taxon>Teleostei</taxon>
        <taxon>Anguilliformes</taxon>
        <taxon>Anguillidae</taxon>
        <taxon>Anguilla</taxon>
    </lineage>
</organism>
<accession>A0A0E9R5R8</accession>
<reference evidence="1" key="1">
    <citation type="submission" date="2014-11" db="EMBL/GenBank/DDBJ databases">
        <authorList>
            <person name="Amaro Gonzalez C."/>
        </authorList>
    </citation>
    <scope>NUCLEOTIDE SEQUENCE</scope>
</reference>
<name>A0A0E9R5R8_ANGAN</name>
<proteinExistence type="predicted"/>
<protein>
    <submittedName>
        <fullName evidence="1">Uncharacterized protein</fullName>
    </submittedName>
</protein>
<dbReference type="AlphaFoldDB" id="A0A0E9R5R8"/>